<dbReference type="PROSITE" id="PS50812">
    <property type="entry name" value="PWWP"/>
    <property type="match status" value="2"/>
</dbReference>
<dbReference type="Gene3D" id="2.30.30.140">
    <property type="match status" value="2"/>
</dbReference>
<feature type="domain" description="PWWP" evidence="2">
    <location>
        <begin position="390"/>
        <end position="447"/>
    </location>
</feature>
<gene>
    <name evidence="3" type="ORF">MBJ925_LOCUS824</name>
</gene>
<reference evidence="3" key="1">
    <citation type="submission" date="2021-02" db="EMBL/GenBank/DDBJ databases">
        <authorList>
            <person name="Nowell W R."/>
        </authorList>
    </citation>
    <scope>NUCLEOTIDE SEQUENCE</scope>
</reference>
<name>A0A816KJZ6_9BILA</name>
<feature type="domain" description="PWWP" evidence="2">
    <location>
        <begin position="58"/>
        <end position="126"/>
    </location>
</feature>
<feature type="compositionally biased region" description="Low complexity" evidence="1">
    <location>
        <begin position="219"/>
        <end position="231"/>
    </location>
</feature>
<feature type="region of interest" description="Disordered" evidence="1">
    <location>
        <begin position="553"/>
        <end position="582"/>
    </location>
</feature>
<feature type="region of interest" description="Disordered" evidence="1">
    <location>
        <begin position="610"/>
        <end position="631"/>
    </location>
</feature>
<dbReference type="SUPFAM" id="SSF63748">
    <property type="entry name" value="Tudor/PWWP/MBT"/>
    <property type="match status" value="2"/>
</dbReference>
<dbReference type="InterPro" id="IPR000313">
    <property type="entry name" value="PWWP_dom"/>
</dbReference>
<evidence type="ECO:0000259" key="2">
    <source>
        <dbReference type="PROSITE" id="PS50812"/>
    </source>
</evidence>
<dbReference type="PANTHER" id="PTHR15999">
    <property type="entry name" value="ZINC FINGER CW-TYPE PWWP DOMAIN PROTEIN 1"/>
    <property type="match status" value="1"/>
</dbReference>
<dbReference type="AlphaFoldDB" id="A0A816KJZ6"/>
<sequence>MMVDCVNTDEPISNRRSKRASRSSILKPQPRIEQPKEIESLVEHIEIDEEDPPELFQLGDILWVRITGSPWWPALIYGSYYEDNLHTKVVKTAHRAKKRLYFVYFFGPAFEYTWAHPHHLMAYSGLDDFIQQAESSVQNAPNKCMQDMLANRFVLKVAANKRPHWDQAIQAADAALKLTREQRVENFTELLKTILQAAEKNTSSKRRRSSITTRESRKTSSPTSDKSSTRSSVKRQKTKSTPVSTTLLHVGLPTLTKREEKRIVNNLLEHPNHEQLTLREVQSFVCQLATEIIKENSHYNMSCVQIEWFYDFLLNHPEIVSKYSNWFNEDIKHMTNSLGKCKWNTIGDRNDLLIISCLDKKQFKRKQHDDDGDDILESSIFDLLKDEFHIGDVVWAKLNGFTWWPAFVYGCFSEDWIHVKPISKPELSTKKQYFVYCFGWDFKHGWTSQVCLHPYKGLEDFLNHAETKAEQATTKRREEGIRKKFDMKMPEDLHPYWKEAIKEADEVLCLPTSLRISAFEKMLTPLLAGTKYKIPQNGYERVVLSDRVSINEEQQLQSQSKTKSLPTTPLLSNRRKRTGSTNITDSLFSKTTQVSPRTFAGKKKRTFSFNSTPKETNELDESSRFQSNSSTIPTINELDNGVVIVKMNSPTSSRPASLTTAICHFLDKGIPSLTIYEEIRLVNDLMHHRLGGLLTLTDAQLYFEQYAISIASMNYNHRMLYVQGDFFYDFLLKYPQIILKHRQWFKDFKQTLMPLNSDRIQLKKWQLATLLHAHMDLEKNFR</sequence>
<dbReference type="InterPro" id="IPR042778">
    <property type="entry name" value="ZCWPW1/ZCWPW2"/>
</dbReference>
<dbReference type="SMART" id="SM00293">
    <property type="entry name" value="PWWP"/>
    <property type="match status" value="2"/>
</dbReference>
<organism evidence="3 4">
    <name type="scientific">Rotaria magnacalcarata</name>
    <dbReference type="NCBI Taxonomy" id="392030"/>
    <lineage>
        <taxon>Eukaryota</taxon>
        <taxon>Metazoa</taxon>
        <taxon>Spiralia</taxon>
        <taxon>Gnathifera</taxon>
        <taxon>Rotifera</taxon>
        <taxon>Eurotatoria</taxon>
        <taxon>Bdelloidea</taxon>
        <taxon>Philodinida</taxon>
        <taxon>Philodinidae</taxon>
        <taxon>Rotaria</taxon>
    </lineage>
</organism>
<feature type="region of interest" description="Disordered" evidence="1">
    <location>
        <begin position="1"/>
        <end position="29"/>
    </location>
</feature>
<feature type="region of interest" description="Disordered" evidence="1">
    <location>
        <begin position="199"/>
        <end position="243"/>
    </location>
</feature>
<dbReference type="Proteomes" id="UP000663824">
    <property type="component" value="Unassembled WGS sequence"/>
</dbReference>
<evidence type="ECO:0000256" key="1">
    <source>
        <dbReference type="SAM" id="MobiDB-lite"/>
    </source>
</evidence>
<dbReference type="GO" id="GO:0005634">
    <property type="term" value="C:nucleus"/>
    <property type="evidence" value="ECO:0007669"/>
    <property type="project" value="TreeGrafter"/>
</dbReference>
<dbReference type="EMBL" id="CAJNRE010000053">
    <property type="protein sequence ID" value="CAF1911477.1"/>
    <property type="molecule type" value="Genomic_DNA"/>
</dbReference>
<evidence type="ECO:0000313" key="4">
    <source>
        <dbReference type="Proteomes" id="UP000663824"/>
    </source>
</evidence>
<dbReference type="Pfam" id="PF00855">
    <property type="entry name" value="PWWP"/>
    <property type="match status" value="2"/>
</dbReference>
<dbReference type="PANTHER" id="PTHR15999:SF2">
    <property type="entry name" value="ZINC FINGER CW-TYPE PWWP DOMAIN PROTEIN 1"/>
    <property type="match status" value="1"/>
</dbReference>
<proteinExistence type="predicted"/>
<protein>
    <recommendedName>
        <fullName evidence="2">PWWP domain-containing protein</fullName>
    </recommendedName>
</protein>
<comment type="caution">
    <text evidence="3">The sequence shown here is derived from an EMBL/GenBank/DDBJ whole genome shotgun (WGS) entry which is preliminary data.</text>
</comment>
<accession>A0A816KJZ6</accession>
<evidence type="ECO:0000313" key="3">
    <source>
        <dbReference type="EMBL" id="CAF1911477.1"/>
    </source>
</evidence>
<feature type="compositionally biased region" description="Low complexity" evidence="1">
    <location>
        <begin position="554"/>
        <end position="565"/>
    </location>
</feature>